<gene>
    <name evidence="1" type="ORF">DF037_28890</name>
</gene>
<comment type="caution">
    <text evidence="1">The sequence shown here is derived from an EMBL/GenBank/DDBJ whole genome shotgun (WGS) entry which is preliminary data.</text>
</comment>
<reference evidence="1 2" key="1">
    <citation type="submission" date="2018-08" db="EMBL/GenBank/DDBJ databases">
        <title>Comparative analysis of Burkholderia isolates from Puerto Rico.</title>
        <authorList>
            <person name="Hall C."/>
            <person name="Sahl J."/>
            <person name="Wagner D."/>
        </authorList>
    </citation>
    <scope>NUCLEOTIDE SEQUENCE [LARGE SCALE GENOMIC DNA]</scope>
    <source>
        <strain evidence="1 2">Bp9001</strain>
    </source>
</reference>
<proteinExistence type="predicted"/>
<name>A0A3N8QS69_9BURK</name>
<protein>
    <submittedName>
        <fullName evidence="1">Uncharacterized protein</fullName>
    </submittedName>
</protein>
<sequence length="286" mass="31341">MRIKPWAQMPTEWITDSRIKEFKWTSDGSAGTAALMLFFVLCQCVSDRRLRSIESGPAVIEHLAAHAVLSPYAQHLSNDVVGEVGAHIGAFAGVDLDGDQPAIVEAVARVTYDDFGDLTGLSRKSISAGLALLEARGMIRRDSSTRSSDYVVKGLEPMKRWAKLPGRALLSPAQTSFKPFPHFSLRSKIELNALKLHYYYASVRSAHLAYSECTFETIHDRTGVAERDITRANAFLITVGLMSRCGREELNPGSQIYSANRYYMEGYNGLFIQKAGAGSTSSAAPA</sequence>
<dbReference type="EMBL" id="QTQX01000022">
    <property type="protein sequence ID" value="RQT22126.1"/>
    <property type="molecule type" value="Genomic_DNA"/>
</dbReference>
<evidence type="ECO:0000313" key="1">
    <source>
        <dbReference type="EMBL" id="RQT22126.1"/>
    </source>
</evidence>
<dbReference type="AlphaFoldDB" id="A0A3N8QS69"/>
<dbReference type="Proteomes" id="UP000269271">
    <property type="component" value="Unassembled WGS sequence"/>
</dbReference>
<accession>A0A3N8QS69</accession>
<organism evidence="1 2">
    <name type="scientific">Burkholderia contaminans</name>
    <dbReference type="NCBI Taxonomy" id="488447"/>
    <lineage>
        <taxon>Bacteria</taxon>
        <taxon>Pseudomonadati</taxon>
        <taxon>Pseudomonadota</taxon>
        <taxon>Betaproteobacteria</taxon>
        <taxon>Burkholderiales</taxon>
        <taxon>Burkholderiaceae</taxon>
        <taxon>Burkholderia</taxon>
        <taxon>Burkholderia cepacia complex</taxon>
    </lineage>
</organism>
<dbReference type="RefSeq" id="WP_124619305.1">
    <property type="nucleotide sequence ID" value="NZ_QTQX01000022.1"/>
</dbReference>
<evidence type="ECO:0000313" key="2">
    <source>
        <dbReference type="Proteomes" id="UP000269271"/>
    </source>
</evidence>